<name>A0A382WMY5_9ZZZZ</name>
<organism evidence="7">
    <name type="scientific">marine metagenome</name>
    <dbReference type="NCBI Taxonomy" id="408172"/>
    <lineage>
        <taxon>unclassified sequences</taxon>
        <taxon>metagenomes</taxon>
        <taxon>ecological metagenomes</taxon>
    </lineage>
</organism>
<dbReference type="Gene3D" id="3.60.110.10">
    <property type="entry name" value="Carbon-nitrogen hydrolase"/>
    <property type="match status" value="1"/>
</dbReference>
<dbReference type="InterPro" id="IPR022310">
    <property type="entry name" value="NAD/GMP_synthase"/>
</dbReference>
<dbReference type="InterPro" id="IPR036526">
    <property type="entry name" value="C-N_Hydrolase_sf"/>
</dbReference>
<feature type="non-terminal residue" evidence="7">
    <location>
        <position position="1"/>
    </location>
</feature>
<dbReference type="GO" id="GO:0005737">
    <property type="term" value="C:cytoplasm"/>
    <property type="evidence" value="ECO:0007669"/>
    <property type="project" value="InterPro"/>
</dbReference>
<dbReference type="Pfam" id="PF02540">
    <property type="entry name" value="NAD_synthase"/>
    <property type="match status" value="1"/>
</dbReference>
<gene>
    <name evidence="7" type="ORF">METZ01_LOCUS412987</name>
</gene>
<proteinExistence type="predicted"/>
<dbReference type="GO" id="GO:0005524">
    <property type="term" value="F:ATP binding"/>
    <property type="evidence" value="ECO:0007669"/>
    <property type="project" value="UniProtKB-KW"/>
</dbReference>
<evidence type="ECO:0000256" key="3">
    <source>
        <dbReference type="ARBA" id="ARBA00022741"/>
    </source>
</evidence>
<dbReference type="PANTHER" id="PTHR23090:SF9">
    <property type="entry name" value="GLUTAMINE-DEPENDENT NAD(+) SYNTHETASE"/>
    <property type="match status" value="1"/>
</dbReference>
<dbReference type="UniPathway" id="UPA00253"/>
<dbReference type="EMBL" id="UINC01161125">
    <property type="protein sequence ID" value="SVD60133.1"/>
    <property type="molecule type" value="Genomic_DNA"/>
</dbReference>
<keyword evidence="2" id="KW-0436">Ligase</keyword>
<sequence length="262" mass="28469">VSYELIHAGAEMIINISASPFHLNRLDDRLDIIKDKSIDLKCYFIYCNLVGAQDELVFDGQSCVVSPSGDLVSLSPAFREDIQIIDIENCESVNRPEFSEEKQIFHALSLGVRDYFIKTGHKKAVLGLSGGIDSSLTAVIASDALGSKNVLGISMPSIYSSDHSIEDAKVLAKNLGIDFQIIPIKKINEQMLEDLSPVLNGSQEGLAEENLQARIRGIILMATANKMRALLLNTGNKTETALGYCTMYGDMAGALAVISDLN</sequence>
<keyword evidence="4" id="KW-0067">ATP-binding</keyword>
<keyword evidence="3" id="KW-0547">Nucleotide-binding</keyword>
<dbReference type="CDD" id="cd00553">
    <property type="entry name" value="NAD_synthase"/>
    <property type="match status" value="1"/>
</dbReference>
<dbReference type="GO" id="GO:0003952">
    <property type="term" value="F:NAD+ synthase (glutamine-hydrolyzing) activity"/>
    <property type="evidence" value="ECO:0007669"/>
    <property type="project" value="InterPro"/>
</dbReference>
<evidence type="ECO:0000259" key="6">
    <source>
        <dbReference type="PROSITE" id="PS50263"/>
    </source>
</evidence>
<evidence type="ECO:0000256" key="1">
    <source>
        <dbReference type="ARBA" id="ARBA00004790"/>
    </source>
</evidence>
<dbReference type="AlphaFoldDB" id="A0A382WMY5"/>
<dbReference type="InterPro" id="IPR003694">
    <property type="entry name" value="NAD_synthase"/>
</dbReference>
<comment type="pathway">
    <text evidence="1">Cofactor biosynthesis; NAD(+) biosynthesis.</text>
</comment>
<evidence type="ECO:0000313" key="7">
    <source>
        <dbReference type="EMBL" id="SVD60133.1"/>
    </source>
</evidence>
<dbReference type="InterPro" id="IPR003010">
    <property type="entry name" value="C-N_Hydrolase"/>
</dbReference>
<accession>A0A382WMY5</accession>
<dbReference type="NCBIfam" id="TIGR00552">
    <property type="entry name" value="nadE"/>
    <property type="match status" value="1"/>
</dbReference>
<dbReference type="GO" id="GO:0009435">
    <property type="term" value="P:NAD+ biosynthetic process"/>
    <property type="evidence" value="ECO:0007669"/>
    <property type="project" value="UniProtKB-UniPathway"/>
</dbReference>
<feature type="non-terminal residue" evidence="7">
    <location>
        <position position="262"/>
    </location>
</feature>
<dbReference type="PROSITE" id="PS50263">
    <property type="entry name" value="CN_HYDROLASE"/>
    <property type="match status" value="1"/>
</dbReference>
<evidence type="ECO:0000256" key="4">
    <source>
        <dbReference type="ARBA" id="ARBA00022840"/>
    </source>
</evidence>
<dbReference type="SUPFAM" id="SSF52402">
    <property type="entry name" value="Adenine nucleotide alpha hydrolases-like"/>
    <property type="match status" value="1"/>
</dbReference>
<dbReference type="Gene3D" id="3.40.50.620">
    <property type="entry name" value="HUPs"/>
    <property type="match status" value="1"/>
</dbReference>
<evidence type="ECO:0000256" key="5">
    <source>
        <dbReference type="ARBA" id="ARBA00023027"/>
    </source>
</evidence>
<dbReference type="InterPro" id="IPR014729">
    <property type="entry name" value="Rossmann-like_a/b/a_fold"/>
</dbReference>
<keyword evidence="5" id="KW-0520">NAD</keyword>
<dbReference type="PANTHER" id="PTHR23090">
    <property type="entry name" value="NH 3 /GLUTAMINE-DEPENDENT NAD + SYNTHETASE"/>
    <property type="match status" value="1"/>
</dbReference>
<dbReference type="GO" id="GO:0004359">
    <property type="term" value="F:glutaminase activity"/>
    <property type="evidence" value="ECO:0007669"/>
    <property type="project" value="InterPro"/>
</dbReference>
<protein>
    <recommendedName>
        <fullName evidence="6">CN hydrolase domain-containing protein</fullName>
    </recommendedName>
</protein>
<dbReference type="Pfam" id="PF00795">
    <property type="entry name" value="CN_hydrolase"/>
    <property type="match status" value="1"/>
</dbReference>
<dbReference type="SUPFAM" id="SSF56317">
    <property type="entry name" value="Carbon-nitrogen hydrolase"/>
    <property type="match status" value="1"/>
</dbReference>
<feature type="domain" description="CN hydrolase" evidence="6">
    <location>
        <begin position="1"/>
        <end position="89"/>
    </location>
</feature>
<reference evidence="7" key="1">
    <citation type="submission" date="2018-05" db="EMBL/GenBank/DDBJ databases">
        <authorList>
            <person name="Lanie J.A."/>
            <person name="Ng W.-L."/>
            <person name="Kazmierczak K.M."/>
            <person name="Andrzejewski T.M."/>
            <person name="Davidsen T.M."/>
            <person name="Wayne K.J."/>
            <person name="Tettelin H."/>
            <person name="Glass J.I."/>
            <person name="Rusch D."/>
            <person name="Podicherti R."/>
            <person name="Tsui H.-C.T."/>
            <person name="Winkler M.E."/>
        </authorList>
    </citation>
    <scope>NUCLEOTIDE SEQUENCE</scope>
</reference>
<evidence type="ECO:0000256" key="2">
    <source>
        <dbReference type="ARBA" id="ARBA00022598"/>
    </source>
</evidence>